<evidence type="ECO:0000256" key="1">
    <source>
        <dbReference type="SAM" id="SignalP"/>
    </source>
</evidence>
<dbReference type="SUPFAM" id="SSF81383">
    <property type="entry name" value="F-box domain"/>
    <property type="match status" value="1"/>
</dbReference>
<keyword evidence="1" id="KW-0732">Signal</keyword>
<protein>
    <recommendedName>
        <fullName evidence="2">F-box domain-containing protein</fullName>
    </recommendedName>
</protein>
<comment type="caution">
    <text evidence="3">The sequence shown here is derived from an EMBL/GenBank/DDBJ whole genome shotgun (WGS) entry which is preliminary data.</text>
</comment>
<proteinExistence type="predicted"/>
<gene>
    <name evidence="3" type="ORF">D9613_000022</name>
</gene>
<dbReference type="InterPro" id="IPR036047">
    <property type="entry name" value="F-box-like_dom_sf"/>
</dbReference>
<dbReference type="Gene3D" id="1.20.1280.50">
    <property type="match status" value="1"/>
</dbReference>
<dbReference type="SMART" id="SM00256">
    <property type="entry name" value="FBOX"/>
    <property type="match status" value="1"/>
</dbReference>
<accession>A0A8H4R0X3</accession>
<reference evidence="3 4" key="1">
    <citation type="submission" date="2019-12" db="EMBL/GenBank/DDBJ databases">
        <authorList>
            <person name="Floudas D."/>
            <person name="Bentzer J."/>
            <person name="Ahren D."/>
            <person name="Johansson T."/>
            <person name="Persson P."/>
            <person name="Tunlid A."/>
        </authorList>
    </citation>
    <scope>NUCLEOTIDE SEQUENCE [LARGE SCALE GENOMIC DNA]</scope>
    <source>
        <strain evidence="3 4">CBS 102.39</strain>
    </source>
</reference>
<evidence type="ECO:0000313" key="3">
    <source>
        <dbReference type="EMBL" id="KAF4620761.1"/>
    </source>
</evidence>
<evidence type="ECO:0000259" key="2">
    <source>
        <dbReference type="PROSITE" id="PS50181"/>
    </source>
</evidence>
<dbReference type="AlphaFoldDB" id="A0A8H4R0X3"/>
<dbReference type="Proteomes" id="UP000521872">
    <property type="component" value="Unassembled WGS sequence"/>
</dbReference>
<dbReference type="InterPro" id="IPR001810">
    <property type="entry name" value="F-box_dom"/>
</dbReference>
<dbReference type="EMBL" id="JAACJL010000015">
    <property type="protein sequence ID" value="KAF4620761.1"/>
    <property type="molecule type" value="Genomic_DNA"/>
</dbReference>
<dbReference type="Pfam" id="PF12937">
    <property type="entry name" value="F-box-like"/>
    <property type="match status" value="1"/>
</dbReference>
<feature type="signal peptide" evidence="1">
    <location>
        <begin position="1"/>
        <end position="17"/>
    </location>
</feature>
<dbReference type="CDD" id="cd09917">
    <property type="entry name" value="F-box_SF"/>
    <property type="match status" value="1"/>
</dbReference>
<sequence>MLLHLLMAAGIFKIFHRLGLFSRLLVDRDDGLTITTLPLEILTEVLKNLDLSDLLRVRQVCRSLHRATTAKPIWIHHYRRCEGMSPGTLTLEKPIDLYSSEELERAVLVWESTQVGWRTKDGTPSRRRTITMADARSCRQLTWTEYFHDAYLVPGGRWLLVFQAEGEISYYDLDSVDYQTKRILVPDYVNAAPNTMVSFTVDASSSFPRQNFRLAQYVRENRNDLQGPIHRTIKIWEISSVLEGDDVTGLTATCLKTVQVDPALGDRRVLLSLRDRYLAIAVSPATAKRWHYFILIVEWPLVEEGSLDYLRRVLNTHLHAEGEIHLLSDERLMAFIPELCLYDYSSAEYTTSTPEAGEYFDLTPPTQCKSLPYSNRTKISAPVLSQGCVWFLVTMDDVARVVTIPDNSRIPEAKSSPTTFIAKDLIPLPYFFPCRFWTARYSFGRRFGILYADNIDTHACELILLEYDVAKEFTSDYVPVVKSIPCGRIPSPVEQNGDEDQEQIWYDELPHRNVLFDEGSGRAVLPVSNRFEVLDFALVYGYGRTP</sequence>
<feature type="domain" description="F-box" evidence="2">
    <location>
        <begin position="31"/>
        <end position="77"/>
    </location>
</feature>
<evidence type="ECO:0000313" key="4">
    <source>
        <dbReference type="Proteomes" id="UP000521872"/>
    </source>
</evidence>
<dbReference type="PROSITE" id="PS50181">
    <property type="entry name" value="FBOX"/>
    <property type="match status" value="1"/>
</dbReference>
<name>A0A8H4R0X3_9AGAR</name>
<feature type="chain" id="PRO_5034966265" description="F-box domain-containing protein" evidence="1">
    <location>
        <begin position="18"/>
        <end position="546"/>
    </location>
</feature>
<organism evidence="3 4">
    <name type="scientific">Agrocybe pediades</name>
    <dbReference type="NCBI Taxonomy" id="84607"/>
    <lineage>
        <taxon>Eukaryota</taxon>
        <taxon>Fungi</taxon>
        <taxon>Dikarya</taxon>
        <taxon>Basidiomycota</taxon>
        <taxon>Agaricomycotina</taxon>
        <taxon>Agaricomycetes</taxon>
        <taxon>Agaricomycetidae</taxon>
        <taxon>Agaricales</taxon>
        <taxon>Agaricineae</taxon>
        <taxon>Strophariaceae</taxon>
        <taxon>Agrocybe</taxon>
    </lineage>
</organism>
<keyword evidence="4" id="KW-1185">Reference proteome</keyword>